<keyword evidence="4" id="KW-1185">Reference proteome</keyword>
<feature type="region of interest" description="Disordered" evidence="1">
    <location>
        <begin position="569"/>
        <end position="595"/>
    </location>
</feature>
<reference evidence="3 4" key="1">
    <citation type="journal article" date="2018" name="Mol. Biol. Evol.">
        <title>Broad Genomic Sampling Reveals a Smut Pathogenic Ancestry of the Fungal Clade Ustilaginomycotina.</title>
        <authorList>
            <person name="Kijpornyongpan T."/>
            <person name="Mondo S.J."/>
            <person name="Barry K."/>
            <person name="Sandor L."/>
            <person name="Lee J."/>
            <person name="Lipzen A."/>
            <person name="Pangilinan J."/>
            <person name="LaButti K."/>
            <person name="Hainaut M."/>
            <person name="Henrissat B."/>
            <person name="Grigoriev I.V."/>
            <person name="Spatafora J.W."/>
            <person name="Aime M.C."/>
        </authorList>
    </citation>
    <scope>NUCLEOTIDE SEQUENCE [LARGE SCALE GENOMIC DNA]</scope>
    <source>
        <strain evidence="3 4">MCA 4186</strain>
    </source>
</reference>
<proteinExistence type="predicted"/>
<evidence type="ECO:0000313" key="3">
    <source>
        <dbReference type="EMBL" id="PWN95785.1"/>
    </source>
</evidence>
<feature type="compositionally biased region" description="Low complexity" evidence="1">
    <location>
        <begin position="387"/>
        <end position="397"/>
    </location>
</feature>
<protein>
    <recommendedName>
        <fullName evidence="2">DUF4211 domain-containing protein</fullName>
    </recommendedName>
</protein>
<dbReference type="RefSeq" id="XP_025596064.1">
    <property type="nucleotide sequence ID" value="XM_025743166.1"/>
</dbReference>
<dbReference type="GeneID" id="37270710"/>
<feature type="compositionally biased region" description="Low complexity" evidence="1">
    <location>
        <begin position="139"/>
        <end position="171"/>
    </location>
</feature>
<dbReference type="EMBL" id="KZ819302">
    <property type="protein sequence ID" value="PWN95785.1"/>
    <property type="molecule type" value="Genomic_DNA"/>
</dbReference>
<dbReference type="OrthoDB" id="10362498at2759"/>
<dbReference type="Proteomes" id="UP000245946">
    <property type="component" value="Unassembled WGS sequence"/>
</dbReference>
<organism evidence="3 4">
    <name type="scientific">Tilletiopsis washingtonensis</name>
    <dbReference type="NCBI Taxonomy" id="58919"/>
    <lineage>
        <taxon>Eukaryota</taxon>
        <taxon>Fungi</taxon>
        <taxon>Dikarya</taxon>
        <taxon>Basidiomycota</taxon>
        <taxon>Ustilaginomycotina</taxon>
        <taxon>Exobasidiomycetes</taxon>
        <taxon>Entylomatales</taxon>
        <taxon>Entylomatales incertae sedis</taxon>
        <taxon>Tilletiopsis</taxon>
    </lineage>
</organism>
<dbReference type="AlphaFoldDB" id="A0A316Z6D9"/>
<gene>
    <name evidence="3" type="ORF">FA09DRAFT_331751</name>
</gene>
<feature type="domain" description="DUF4211" evidence="2">
    <location>
        <begin position="486"/>
        <end position="563"/>
    </location>
</feature>
<dbReference type="InterPro" id="IPR025451">
    <property type="entry name" value="DUF4211"/>
</dbReference>
<feature type="compositionally biased region" description="Basic residues" evidence="1">
    <location>
        <begin position="281"/>
        <end position="314"/>
    </location>
</feature>
<feature type="compositionally biased region" description="Polar residues" evidence="1">
    <location>
        <begin position="117"/>
        <end position="137"/>
    </location>
</feature>
<feature type="compositionally biased region" description="Pro residues" evidence="1">
    <location>
        <begin position="227"/>
        <end position="241"/>
    </location>
</feature>
<feature type="region of interest" description="Disordered" evidence="1">
    <location>
        <begin position="42"/>
        <end position="446"/>
    </location>
</feature>
<feature type="compositionally biased region" description="Low complexity" evidence="1">
    <location>
        <begin position="72"/>
        <end position="85"/>
    </location>
</feature>
<feature type="compositionally biased region" description="Polar residues" evidence="1">
    <location>
        <begin position="434"/>
        <end position="444"/>
    </location>
</feature>
<accession>A0A316Z6D9</accession>
<evidence type="ECO:0000256" key="1">
    <source>
        <dbReference type="SAM" id="MobiDB-lite"/>
    </source>
</evidence>
<feature type="compositionally biased region" description="Polar residues" evidence="1">
    <location>
        <begin position="570"/>
        <end position="583"/>
    </location>
</feature>
<name>A0A316Z6D9_9BASI</name>
<evidence type="ECO:0000259" key="2">
    <source>
        <dbReference type="Pfam" id="PF13926"/>
    </source>
</evidence>
<evidence type="ECO:0000313" key="4">
    <source>
        <dbReference type="Proteomes" id="UP000245946"/>
    </source>
</evidence>
<dbReference type="PANTHER" id="PTHR14689">
    <property type="entry name" value="PHORBOL-ESTER_DAG-TYPE DOMAIN-CONTAINING PROTEIN"/>
    <property type="match status" value="1"/>
</dbReference>
<dbReference type="PANTHER" id="PTHR14689:SF2">
    <property type="entry name" value="PHORBOL-ESTER_DAG-TYPE DOMAIN-CONTAINING PROTEIN"/>
    <property type="match status" value="1"/>
</dbReference>
<feature type="region of interest" description="Disordered" evidence="1">
    <location>
        <begin position="1"/>
        <end position="28"/>
    </location>
</feature>
<feature type="compositionally biased region" description="Basic and acidic residues" evidence="1">
    <location>
        <begin position="586"/>
        <end position="595"/>
    </location>
</feature>
<feature type="compositionally biased region" description="Low complexity" evidence="1">
    <location>
        <begin position="209"/>
        <end position="226"/>
    </location>
</feature>
<dbReference type="Pfam" id="PF13926">
    <property type="entry name" value="DUF4211"/>
    <property type="match status" value="1"/>
</dbReference>
<sequence>MPRQRIPASSEASSDDGAPATSLPHPRTGMIVEVVVPVRAAPPTHSDAYMRAIRERVSAKRAAKAKKDAAAGKKGQAASNQAKSAGKQKKGKAAIIEISDDPASSSDEIMPPAAPVASSSRVQPQPQPARTSASKSATPAAMQPRAATSAAAAAAAAPTATTSVAASGTPARAAPLRAQHVASPIAHERNNGLFRGALSSDEDDEAEVAAELPSRAADATAAALLSPSPPPLLQSLAPPPIEDSDEDSDAGPVVKRVRTAKERAVSISSEDDSDDAPAPPRKSKGKKKQRAGGSSKKKRAKSSSSKEKKKKQRRKGSDDDDDLRQDLNVDKYVASTSGAKAKRERERRMAFFQRKRERKAKGLSSEEEPTSWSTPSASSDDDDSSDDSSSVSDSSFVKSDDALPNPYAHPPERVKSRKEKALFPARPRGPDRSGPSSRNPTGGQASVLEGTGLVRMTTLQHCQAWVRWITLRLLGTDASGDAVMAMAASRARLQELVAGHYKALTTQTMRRSFYWHLRHYGHFERRPVSSEEEGTGCAACGRASHPRDSYFTFSGRFYDRDTLAWLTPEQDGNTSSECSTSGEGNHVVERRGHDPKTRTRSFYLGASCALRAKLMHSLAHWEFHAMRAVKANAAFKQLVKDVQDQRRTPSSDDIDSVVQSYAPRLERQLRKFGDESQEAQFNTGRYKHLSARERDGSVWKV</sequence>